<name>A0ABV0VP06_9TELE</name>
<reference evidence="1 2" key="1">
    <citation type="submission" date="2021-06" db="EMBL/GenBank/DDBJ databases">
        <authorList>
            <person name="Palmer J.M."/>
        </authorList>
    </citation>
    <scope>NUCLEOTIDE SEQUENCE [LARGE SCALE GENOMIC DNA]</scope>
    <source>
        <strain evidence="1 2">XR_2019</strain>
        <tissue evidence="1">Muscle</tissue>
    </source>
</reference>
<sequence>MLIYSTSSQVDQSFSLLLCASEAKTFGNQQVRPNRDDWQCQTWHCQTRTPQEPDTNCKAWWGRVDDLGLFIRIYQKRKNISNNINTSCVSVIMYSSCLKTMIGFLIFNDC</sequence>
<organism evidence="1 2">
    <name type="scientific">Xenotaenia resolanae</name>
    <dbReference type="NCBI Taxonomy" id="208358"/>
    <lineage>
        <taxon>Eukaryota</taxon>
        <taxon>Metazoa</taxon>
        <taxon>Chordata</taxon>
        <taxon>Craniata</taxon>
        <taxon>Vertebrata</taxon>
        <taxon>Euteleostomi</taxon>
        <taxon>Actinopterygii</taxon>
        <taxon>Neopterygii</taxon>
        <taxon>Teleostei</taxon>
        <taxon>Neoteleostei</taxon>
        <taxon>Acanthomorphata</taxon>
        <taxon>Ovalentaria</taxon>
        <taxon>Atherinomorphae</taxon>
        <taxon>Cyprinodontiformes</taxon>
        <taxon>Goodeidae</taxon>
        <taxon>Xenotaenia</taxon>
    </lineage>
</organism>
<keyword evidence="2" id="KW-1185">Reference proteome</keyword>
<accession>A0ABV0VP06</accession>
<evidence type="ECO:0000313" key="1">
    <source>
        <dbReference type="EMBL" id="MEQ2257962.1"/>
    </source>
</evidence>
<proteinExistence type="predicted"/>
<comment type="caution">
    <text evidence="1">The sequence shown here is derived from an EMBL/GenBank/DDBJ whole genome shotgun (WGS) entry which is preliminary data.</text>
</comment>
<evidence type="ECO:0000313" key="2">
    <source>
        <dbReference type="Proteomes" id="UP001444071"/>
    </source>
</evidence>
<dbReference type="EMBL" id="JAHRIM010000079">
    <property type="protein sequence ID" value="MEQ2257962.1"/>
    <property type="molecule type" value="Genomic_DNA"/>
</dbReference>
<protein>
    <submittedName>
        <fullName evidence="1">Uncharacterized protein</fullName>
    </submittedName>
</protein>
<gene>
    <name evidence="1" type="ORF">XENORESO_020153</name>
</gene>
<dbReference type="Proteomes" id="UP001444071">
    <property type="component" value="Unassembled WGS sequence"/>
</dbReference>